<gene>
    <name evidence="2" type="ORF">K491DRAFT_595202</name>
</gene>
<name>A0A6A6TD86_9PLEO</name>
<feature type="region of interest" description="Disordered" evidence="1">
    <location>
        <begin position="1"/>
        <end position="138"/>
    </location>
</feature>
<protein>
    <submittedName>
        <fullName evidence="2">Uncharacterized protein</fullName>
    </submittedName>
</protein>
<accession>A0A6A6TD86</accession>
<feature type="compositionally biased region" description="Low complexity" evidence="1">
    <location>
        <begin position="101"/>
        <end position="116"/>
    </location>
</feature>
<dbReference type="PANTHER" id="PTHR34693:SF1">
    <property type="entry name" value="PROTEIN PAR32"/>
    <property type="match status" value="1"/>
</dbReference>
<evidence type="ECO:0000313" key="3">
    <source>
        <dbReference type="Proteomes" id="UP000799324"/>
    </source>
</evidence>
<evidence type="ECO:0000256" key="1">
    <source>
        <dbReference type="SAM" id="MobiDB-lite"/>
    </source>
</evidence>
<dbReference type="InterPro" id="IPR053203">
    <property type="entry name" value="Cisplatin_resist-associated"/>
</dbReference>
<evidence type="ECO:0000313" key="2">
    <source>
        <dbReference type="EMBL" id="KAF2657297.1"/>
    </source>
</evidence>
<dbReference type="InterPro" id="IPR022024">
    <property type="entry name" value="DUF3602"/>
</dbReference>
<dbReference type="EMBL" id="MU004326">
    <property type="protein sequence ID" value="KAF2657297.1"/>
    <property type="molecule type" value="Genomic_DNA"/>
</dbReference>
<dbReference type="AlphaFoldDB" id="A0A6A6TD86"/>
<organism evidence="2 3">
    <name type="scientific">Lophiostoma macrostomum CBS 122681</name>
    <dbReference type="NCBI Taxonomy" id="1314788"/>
    <lineage>
        <taxon>Eukaryota</taxon>
        <taxon>Fungi</taxon>
        <taxon>Dikarya</taxon>
        <taxon>Ascomycota</taxon>
        <taxon>Pezizomycotina</taxon>
        <taxon>Dothideomycetes</taxon>
        <taxon>Pleosporomycetidae</taxon>
        <taxon>Pleosporales</taxon>
        <taxon>Lophiostomataceae</taxon>
        <taxon>Lophiostoma</taxon>
    </lineage>
</organism>
<dbReference type="OrthoDB" id="3063476at2759"/>
<proteinExistence type="predicted"/>
<dbReference type="Proteomes" id="UP000799324">
    <property type="component" value="Unassembled WGS sequence"/>
</dbReference>
<feature type="compositionally biased region" description="Polar residues" evidence="1">
    <location>
        <begin position="31"/>
        <end position="49"/>
    </location>
</feature>
<reference evidence="2" key="1">
    <citation type="journal article" date="2020" name="Stud. Mycol.">
        <title>101 Dothideomycetes genomes: a test case for predicting lifestyles and emergence of pathogens.</title>
        <authorList>
            <person name="Haridas S."/>
            <person name="Albert R."/>
            <person name="Binder M."/>
            <person name="Bloem J."/>
            <person name="Labutti K."/>
            <person name="Salamov A."/>
            <person name="Andreopoulos B."/>
            <person name="Baker S."/>
            <person name="Barry K."/>
            <person name="Bills G."/>
            <person name="Bluhm B."/>
            <person name="Cannon C."/>
            <person name="Castanera R."/>
            <person name="Culley D."/>
            <person name="Daum C."/>
            <person name="Ezra D."/>
            <person name="Gonzalez J."/>
            <person name="Henrissat B."/>
            <person name="Kuo A."/>
            <person name="Liang C."/>
            <person name="Lipzen A."/>
            <person name="Lutzoni F."/>
            <person name="Magnuson J."/>
            <person name="Mondo S."/>
            <person name="Nolan M."/>
            <person name="Ohm R."/>
            <person name="Pangilinan J."/>
            <person name="Park H.-J."/>
            <person name="Ramirez L."/>
            <person name="Alfaro M."/>
            <person name="Sun H."/>
            <person name="Tritt A."/>
            <person name="Yoshinaga Y."/>
            <person name="Zwiers L.-H."/>
            <person name="Turgeon B."/>
            <person name="Goodwin S."/>
            <person name="Spatafora J."/>
            <person name="Crous P."/>
            <person name="Grigoriev I."/>
        </authorList>
    </citation>
    <scope>NUCLEOTIDE SEQUENCE</scope>
    <source>
        <strain evidence="2">CBS 122681</strain>
    </source>
</reference>
<sequence length="138" mass="14466">MSPRPSADNQRIASYGRGGAGNFGRDDPTKHTNPNDLVTPTLKSDQYTTGRGGSGNIVKNDPNHPEIARASQDVVAPAHREDHGPHHYGRGGAGNLDPEAVQRQGQGQGQAEHGAGTRAGQKEGGLVDKAKALFNGKK</sequence>
<dbReference type="PANTHER" id="PTHR34693">
    <property type="entry name" value="PROTEIN PAR32"/>
    <property type="match status" value="1"/>
</dbReference>
<dbReference type="Pfam" id="PF12223">
    <property type="entry name" value="DUF3602"/>
    <property type="match status" value="1"/>
</dbReference>
<keyword evidence="3" id="KW-1185">Reference proteome</keyword>